<dbReference type="RefSeq" id="WP_106001478.1">
    <property type="nucleotide sequence ID" value="NZ_CP027527.1"/>
</dbReference>
<dbReference type="EMBL" id="CU459003">
    <property type="protein sequence ID" value="CAM75200.1"/>
    <property type="molecule type" value="Genomic_DNA"/>
</dbReference>
<sequence length="245" mass="27293">MKMHVLPLVVALMATPLYVSAADAPKPVGQQILVKVEPQPWQTRRAVFAETIDALGASQGKDAVAMARFDGMLTDFEKNPLSLTPMEAMDYYGIFYVPREGATHTPQILQMVSFFATLGWYDALRFADDSGRAEIIDNEFFFNRAYRLGGQQQIQLLSDFLTTQPQQAAQAVQAGIAMARNARARGDKYDEHWPTAYGLQRMMCGLEGKKNCPKPPAMPQAQWDGAFAKAVATVENYYRDNSGRK</sequence>
<evidence type="ECO:0000256" key="1">
    <source>
        <dbReference type="SAM" id="SignalP"/>
    </source>
</evidence>
<keyword evidence="1" id="KW-0732">Signal</keyword>
<protein>
    <submittedName>
        <fullName evidence="2">Secreted protein</fullName>
    </submittedName>
</protein>
<name>A4TX43_9PROT</name>
<evidence type="ECO:0000313" key="2">
    <source>
        <dbReference type="EMBL" id="CAM75200.1"/>
    </source>
</evidence>
<feature type="chain" id="PRO_5002674446" evidence="1">
    <location>
        <begin position="22"/>
        <end position="245"/>
    </location>
</feature>
<proteinExistence type="predicted"/>
<reference evidence="2" key="1">
    <citation type="journal article" date="2007" name="J. Bacteriol.">
        <title>Comparative genome analysis of four magnetotactic bacteria reveals a complex set of group-specific genes implicated in magnetosome biomineralization and function.</title>
        <authorList>
            <person name="Richter M."/>
            <person name="Kube M."/>
            <person name="Bazylinski D.A."/>
            <person name="Lombardot T."/>
            <person name="Gloeckner F.O."/>
            <person name="Reinhardt R."/>
            <person name="Schueler D."/>
        </authorList>
    </citation>
    <scope>NUCLEOTIDE SEQUENCE</scope>
    <source>
        <strain evidence="2">MSR-1</strain>
    </source>
</reference>
<accession>A4TX43</accession>
<organism evidence="2">
    <name type="scientific">Magnetospirillum gryphiswaldense</name>
    <dbReference type="NCBI Taxonomy" id="55518"/>
    <lineage>
        <taxon>Bacteria</taxon>
        <taxon>Pseudomonadati</taxon>
        <taxon>Pseudomonadota</taxon>
        <taxon>Alphaproteobacteria</taxon>
        <taxon>Rhodospirillales</taxon>
        <taxon>Rhodospirillaceae</taxon>
        <taxon>Magnetospirillum</taxon>
    </lineage>
</organism>
<gene>
    <name evidence="2" type="ORF">MGR_3682</name>
</gene>
<dbReference type="AlphaFoldDB" id="A4TX43"/>
<feature type="signal peptide" evidence="1">
    <location>
        <begin position="1"/>
        <end position="21"/>
    </location>
</feature>